<evidence type="ECO:0000313" key="9">
    <source>
        <dbReference type="Proteomes" id="UP001485043"/>
    </source>
</evidence>
<feature type="compositionally biased region" description="Polar residues" evidence="6">
    <location>
        <begin position="398"/>
        <end position="412"/>
    </location>
</feature>
<dbReference type="Proteomes" id="UP001485043">
    <property type="component" value="Unassembled WGS sequence"/>
</dbReference>
<dbReference type="AlphaFoldDB" id="A0AAW1TC43"/>
<dbReference type="EMBL" id="JALJOV010000154">
    <property type="protein sequence ID" value="KAK9866535.1"/>
    <property type="molecule type" value="Genomic_DNA"/>
</dbReference>
<feature type="region of interest" description="Disordered" evidence="6">
    <location>
        <begin position="288"/>
        <end position="310"/>
    </location>
</feature>
<feature type="compositionally biased region" description="Polar residues" evidence="6">
    <location>
        <begin position="360"/>
        <end position="374"/>
    </location>
</feature>
<keyword evidence="9" id="KW-1185">Reference proteome</keyword>
<keyword evidence="3 7" id="KW-0812">Transmembrane</keyword>
<name>A0AAW1TC43_9CHLO</name>
<feature type="transmembrane region" description="Helical" evidence="7">
    <location>
        <begin position="260"/>
        <end position="279"/>
    </location>
</feature>
<feature type="compositionally biased region" description="Low complexity" evidence="6">
    <location>
        <begin position="515"/>
        <end position="524"/>
    </location>
</feature>
<keyword evidence="5 7" id="KW-0472">Membrane</keyword>
<evidence type="ECO:0000256" key="4">
    <source>
        <dbReference type="ARBA" id="ARBA00022989"/>
    </source>
</evidence>
<feature type="region of interest" description="Disordered" evidence="6">
    <location>
        <begin position="336"/>
        <end position="553"/>
    </location>
</feature>
<accession>A0AAW1TC43</accession>
<feature type="compositionally biased region" description="Basic and acidic residues" evidence="6">
    <location>
        <begin position="427"/>
        <end position="438"/>
    </location>
</feature>
<comment type="caution">
    <text evidence="8">The sequence shown here is derived from an EMBL/GenBank/DDBJ whole genome shotgun (WGS) entry which is preliminary data.</text>
</comment>
<feature type="compositionally biased region" description="Polar residues" evidence="6">
    <location>
        <begin position="475"/>
        <end position="484"/>
    </location>
</feature>
<keyword evidence="4 7" id="KW-1133">Transmembrane helix</keyword>
<dbReference type="GO" id="GO:0005886">
    <property type="term" value="C:plasma membrane"/>
    <property type="evidence" value="ECO:0007669"/>
    <property type="project" value="UniProtKB-ARBA"/>
</dbReference>
<feature type="transmembrane region" description="Helical" evidence="7">
    <location>
        <begin position="193"/>
        <end position="215"/>
    </location>
</feature>
<evidence type="ECO:0000256" key="5">
    <source>
        <dbReference type="ARBA" id="ARBA00023136"/>
    </source>
</evidence>
<reference evidence="8 9" key="1">
    <citation type="journal article" date="2024" name="Nat. Commun.">
        <title>Phylogenomics reveals the evolutionary origins of lichenization in chlorophyte algae.</title>
        <authorList>
            <person name="Puginier C."/>
            <person name="Libourel C."/>
            <person name="Otte J."/>
            <person name="Skaloud P."/>
            <person name="Haon M."/>
            <person name="Grisel S."/>
            <person name="Petersen M."/>
            <person name="Berrin J.G."/>
            <person name="Delaux P.M."/>
            <person name="Dal Grande F."/>
            <person name="Keller J."/>
        </authorList>
    </citation>
    <scope>NUCLEOTIDE SEQUENCE [LARGE SCALE GENOMIC DNA]</scope>
    <source>
        <strain evidence="8 9">SAG 2523</strain>
    </source>
</reference>
<protein>
    <submittedName>
        <fullName evidence="8">Uncharacterized protein</fullName>
    </submittedName>
</protein>
<dbReference type="Pfam" id="PF09815">
    <property type="entry name" value="XK-related"/>
    <property type="match status" value="1"/>
</dbReference>
<feature type="transmembrane region" description="Helical" evidence="7">
    <location>
        <begin position="659"/>
        <end position="681"/>
    </location>
</feature>
<evidence type="ECO:0000256" key="1">
    <source>
        <dbReference type="ARBA" id="ARBA00004141"/>
    </source>
</evidence>
<feature type="compositionally biased region" description="Polar residues" evidence="6">
    <location>
        <begin position="337"/>
        <end position="346"/>
    </location>
</feature>
<feature type="compositionally biased region" description="Low complexity" evidence="6">
    <location>
        <begin position="291"/>
        <end position="310"/>
    </location>
</feature>
<evidence type="ECO:0000256" key="2">
    <source>
        <dbReference type="ARBA" id="ARBA00008789"/>
    </source>
</evidence>
<organism evidence="8 9">
    <name type="scientific">Apatococcus fuscideae</name>
    <dbReference type="NCBI Taxonomy" id="2026836"/>
    <lineage>
        <taxon>Eukaryota</taxon>
        <taxon>Viridiplantae</taxon>
        <taxon>Chlorophyta</taxon>
        <taxon>core chlorophytes</taxon>
        <taxon>Trebouxiophyceae</taxon>
        <taxon>Chlorellales</taxon>
        <taxon>Chlorellaceae</taxon>
        <taxon>Apatococcus</taxon>
    </lineage>
</organism>
<evidence type="ECO:0000256" key="3">
    <source>
        <dbReference type="ARBA" id="ARBA00022692"/>
    </source>
</evidence>
<dbReference type="InterPro" id="IPR018629">
    <property type="entry name" value="XK-rel"/>
</dbReference>
<comment type="similarity">
    <text evidence="2">Belongs to the XK family.</text>
</comment>
<feature type="region of interest" description="Disordered" evidence="6">
    <location>
        <begin position="1"/>
        <end position="28"/>
    </location>
</feature>
<gene>
    <name evidence="8" type="ORF">WJX84_010315</name>
</gene>
<comment type="subcellular location">
    <subcellularLocation>
        <location evidence="1">Membrane</location>
        <topology evidence="1">Multi-pass membrane protein</topology>
    </subcellularLocation>
</comment>
<feature type="transmembrane region" description="Helical" evidence="7">
    <location>
        <begin position="633"/>
        <end position="653"/>
    </location>
</feature>
<evidence type="ECO:0000313" key="8">
    <source>
        <dbReference type="EMBL" id="KAK9866535.1"/>
    </source>
</evidence>
<proteinExistence type="inferred from homology"/>
<sequence>MRRSSSDSSQEGPDSHRGSRHPSAAESNPARMLRAAGYAAGSAAQKMVTFAGKAGRLLSPSPARARHPGFVSSSIVTAYWLTHYPGAVAETAVTRGRPVLSERRMLGLSKERRRTLIRQLGTVCAVFQFGTAFAAARALRSSPDRQRLVAMDLRGMRLADSCFLTLGVNILQIYVGIRCGRPDIVCRYHHPGFDFWLCLGIVSSLIGSTLSYFSMEMNDLRARTDSFHVLQLTSFLIYRLLEIAARTTLLALFANVLGTWVFLVLGGHALGVLALLAWSPHSKAIPASKHAAQAQTSQRRQQQQVGEGQAQEIALRELYPELPPDVNPDRVHRRVQKTNAAVSSRQAPDHAAEDEPPAQSSPDRSFTRNVNPTFGTAEGRDVLPTGQAHGSRQGPLSPVQQGLRSHVFSSSAELLPPKGAHGLARQQGKECPRDKENQRSGSVGLRMRGHRAIPGQQGLAPRLEGTPSKDPPTSRGPSRLTTIPSMDPTRPAGQTGGAHCRGRSLSRAGSCNDAGLPFEPGLLPEEPEEGPRASPLRGPGQGGAKRKAETPTPWQKVMAVQWRPVRLLGCACQLPAPRFTDVWLLFACMIWPPSAFTSDATTRAGQFWWRERGAPRKSVADVALEGRLVPFPLYQLLVAGEAAAMLGLTFLHLKLHPWAVYYFKVVIVLHLLWGLAGHLWLATQHMAAQAYQEDDLDRAIRFKEMVVMQRANMLSPEKTLAGLTSINASPEQAQNRKPLSLDALTTIVVDRNSAVRHSSPAKSLVFSEVRE</sequence>
<evidence type="ECO:0000256" key="6">
    <source>
        <dbReference type="SAM" id="MobiDB-lite"/>
    </source>
</evidence>
<evidence type="ECO:0000256" key="7">
    <source>
        <dbReference type="SAM" id="Phobius"/>
    </source>
</evidence>